<evidence type="ECO:0000313" key="3">
    <source>
        <dbReference type="Proteomes" id="UP000023623"/>
    </source>
</evidence>
<keyword evidence="1" id="KW-0472">Membrane</keyword>
<evidence type="ECO:0008006" key="4">
    <source>
        <dbReference type="Google" id="ProtNLM"/>
    </source>
</evidence>
<evidence type="ECO:0000256" key="1">
    <source>
        <dbReference type="SAM" id="Phobius"/>
    </source>
</evidence>
<keyword evidence="3" id="KW-1185">Reference proteome</keyword>
<name>A0A022XSI2_TRISD</name>
<keyword evidence="1" id="KW-1133">Transmembrane helix</keyword>
<keyword evidence="1" id="KW-0812">Transmembrane</keyword>
<dbReference type="Proteomes" id="UP000023623">
    <property type="component" value="Unassembled WGS sequence"/>
</dbReference>
<reference evidence="2 3" key="1">
    <citation type="submission" date="2014-02" db="EMBL/GenBank/DDBJ databases">
        <title>The Genome Sequence of Trichophyton rubrum (morphotype soudanense) CBS 452.61.</title>
        <authorList>
            <consortium name="The Broad Institute Genomics Platform"/>
            <person name="Cuomo C.A."/>
            <person name="White T.C."/>
            <person name="Graser Y."/>
            <person name="Martinez-Rossi N."/>
            <person name="Heitman J."/>
            <person name="Young S.K."/>
            <person name="Zeng Q."/>
            <person name="Gargeya S."/>
            <person name="Abouelleil A."/>
            <person name="Alvarado L."/>
            <person name="Chapman S.B."/>
            <person name="Gainer-Dewar J."/>
            <person name="Goldberg J."/>
            <person name="Griggs A."/>
            <person name="Gujja S."/>
            <person name="Hansen M."/>
            <person name="Howarth C."/>
            <person name="Imamovic A."/>
            <person name="Larimer J."/>
            <person name="Martinez D."/>
            <person name="Murphy C."/>
            <person name="Pearson M.D."/>
            <person name="Persinoti G."/>
            <person name="Poon T."/>
            <person name="Priest M."/>
            <person name="Roberts A.D."/>
            <person name="Saif S."/>
            <person name="Shea T.D."/>
            <person name="Sykes S.N."/>
            <person name="Wortman J."/>
            <person name="Nusbaum C."/>
            <person name="Birren B."/>
        </authorList>
    </citation>
    <scope>NUCLEOTIDE SEQUENCE [LARGE SCALE GENOMIC DNA]</scope>
    <source>
        <strain evidence="2 3">CBS 452.61</strain>
    </source>
</reference>
<gene>
    <name evidence="2" type="ORF">H105_04549</name>
</gene>
<feature type="transmembrane region" description="Helical" evidence="1">
    <location>
        <begin position="104"/>
        <end position="124"/>
    </location>
</feature>
<dbReference type="EMBL" id="KK208857">
    <property type="protein sequence ID" value="EZF73484.1"/>
    <property type="molecule type" value="Genomic_DNA"/>
</dbReference>
<dbReference type="AlphaFoldDB" id="A0A022XSI2"/>
<protein>
    <recommendedName>
        <fullName evidence="4">DUF2306 domain-containing protein</fullName>
    </recommendedName>
</protein>
<feature type="transmembrane region" description="Helical" evidence="1">
    <location>
        <begin position="185"/>
        <end position="203"/>
    </location>
</feature>
<accession>A0A022XSI2</accession>
<feature type="transmembrane region" description="Helical" evidence="1">
    <location>
        <begin position="151"/>
        <end position="173"/>
    </location>
</feature>
<dbReference type="Pfam" id="PF10067">
    <property type="entry name" value="DUF2306"/>
    <property type="match status" value="1"/>
</dbReference>
<dbReference type="OrthoDB" id="193478at2759"/>
<sequence length="416" mass="47577">MFHLNEIFKDTSFRRCRMPLITILERLRHLQQQPSCGIVTAINNGYKALFMSSTFSMTIRKNIPATIEHWSGLSLQNFIMSKIQLASFWHRLIGAVGFRKSYNFILFFIFAGGLLGFTLSRLQYLDINRFRRSSIPGEWYYYQQDLYKTGIMLHLGAILPCSLLIVLQFIPIIRYKATLFHRLNGYVIMLLFMISNAGVIIIIPHAFGGDPATRFSHGLLVLVSTISIIIAYINIRRKQIEQHRAWMLRAMFYMGSIITMRPLIEISSPIFRSIAYKFYVSWPCDQIDFTWKFYNISVPYTSAYPICNATIYPWLGNVERYAPVRADTGSPDPAAIGASIQLQSALAGSIATFLHFVGIELYLRLTPREHEQLRNVSYELQAAAKYINPGSAGLVVQKIGDANPWIPQQETNAEDN</sequence>
<organism evidence="2 3">
    <name type="scientific">Trichophyton soudanense CBS 452.61</name>
    <dbReference type="NCBI Taxonomy" id="1215331"/>
    <lineage>
        <taxon>Eukaryota</taxon>
        <taxon>Fungi</taxon>
        <taxon>Dikarya</taxon>
        <taxon>Ascomycota</taxon>
        <taxon>Pezizomycotina</taxon>
        <taxon>Eurotiomycetes</taxon>
        <taxon>Eurotiomycetidae</taxon>
        <taxon>Onygenales</taxon>
        <taxon>Arthrodermataceae</taxon>
        <taxon>Trichophyton</taxon>
    </lineage>
</organism>
<dbReference type="HOGENOM" id="CLU_054818_0_0_1"/>
<proteinExistence type="predicted"/>
<evidence type="ECO:0000313" key="2">
    <source>
        <dbReference type="EMBL" id="EZF73484.1"/>
    </source>
</evidence>
<dbReference type="InterPro" id="IPR018750">
    <property type="entry name" value="DUF2306_membrane"/>
</dbReference>
<feature type="transmembrane region" description="Helical" evidence="1">
    <location>
        <begin position="215"/>
        <end position="234"/>
    </location>
</feature>